<protein>
    <submittedName>
        <fullName evidence="1">Uncharacterized protein</fullName>
    </submittedName>
</protein>
<gene>
    <name evidence="1" type="ORF">M9Y10_024274</name>
</gene>
<organism evidence="1 2">
    <name type="scientific">Tritrichomonas musculus</name>
    <dbReference type="NCBI Taxonomy" id="1915356"/>
    <lineage>
        <taxon>Eukaryota</taxon>
        <taxon>Metamonada</taxon>
        <taxon>Parabasalia</taxon>
        <taxon>Tritrichomonadida</taxon>
        <taxon>Tritrichomonadidae</taxon>
        <taxon>Tritrichomonas</taxon>
    </lineage>
</organism>
<keyword evidence="2" id="KW-1185">Reference proteome</keyword>
<dbReference type="Proteomes" id="UP001470230">
    <property type="component" value="Unassembled WGS sequence"/>
</dbReference>
<evidence type="ECO:0000313" key="1">
    <source>
        <dbReference type="EMBL" id="KAK8844416.1"/>
    </source>
</evidence>
<proteinExistence type="predicted"/>
<evidence type="ECO:0000313" key="2">
    <source>
        <dbReference type="Proteomes" id="UP001470230"/>
    </source>
</evidence>
<accession>A0ABR2HDI2</accession>
<reference evidence="1 2" key="1">
    <citation type="submission" date="2024-04" db="EMBL/GenBank/DDBJ databases">
        <title>Tritrichomonas musculus Genome.</title>
        <authorList>
            <person name="Alves-Ferreira E."/>
            <person name="Grigg M."/>
            <person name="Lorenzi H."/>
            <person name="Galac M."/>
        </authorList>
    </citation>
    <scope>NUCLEOTIDE SEQUENCE [LARGE SCALE GENOMIC DNA]</scope>
    <source>
        <strain evidence="1 2">EAF2021</strain>
    </source>
</reference>
<dbReference type="EMBL" id="JAPFFF010000032">
    <property type="protein sequence ID" value="KAK8844416.1"/>
    <property type="molecule type" value="Genomic_DNA"/>
</dbReference>
<sequence>MKYNYDFCIIKTFKSEIDFISLHFNEFLESNNTQLFKLSPEILEQIINNPKLKLNNEDQLLSFINQLYINDSNYAYLYNYVHFLNVESSSIKEFLEIFDINDISKETWRSLSLRLMQQITTINEDESHENSERYRERHFFKGRSKVFKFESNDKFCGILNYFRSNSDGNIDNKINITTSTTNSSFQGPKNSICFKKIGQLCIKHIIFLYFYFKNKLKLKSKT</sequence>
<comment type="caution">
    <text evidence="1">The sequence shown here is derived from an EMBL/GenBank/DDBJ whole genome shotgun (WGS) entry which is preliminary data.</text>
</comment>
<name>A0ABR2HDI2_9EUKA</name>